<dbReference type="EMBL" id="CP046565">
    <property type="protein sequence ID" value="QJD29793.1"/>
    <property type="molecule type" value="Genomic_DNA"/>
</dbReference>
<comment type="similarity">
    <text evidence="1">Belongs to the UPF0166 family.</text>
</comment>
<keyword evidence="3" id="KW-1185">Reference proteome</keyword>
<accession>A0A858Q7L2</accession>
<dbReference type="InterPro" id="IPR015867">
    <property type="entry name" value="N-reg_PII/ATP_PRibTrfase_C"/>
</dbReference>
<dbReference type="Gene3D" id="3.30.70.120">
    <property type="match status" value="1"/>
</dbReference>
<evidence type="ECO:0000256" key="1">
    <source>
        <dbReference type="ARBA" id="ARBA00010554"/>
    </source>
</evidence>
<gene>
    <name evidence="2" type="ORF">GNH96_07285</name>
</gene>
<dbReference type="RefSeq" id="WP_169603076.1">
    <property type="nucleotide sequence ID" value="NZ_CP046565.1"/>
</dbReference>
<evidence type="ECO:0000313" key="3">
    <source>
        <dbReference type="Proteomes" id="UP000503004"/>
    </source>
</evidence>
<dbReference type="InterPro" id="IPR011322">
    <property type="entry name" value="N-reg_PII-like_a/b"/>
</dbReference>
<dbReference type="Proteomes" id="UP000503004">
    <property type="component" value="Chromosome"/>
</dbReference>
<dbReference type="KEGG" id="metu:GNH96_07285"/>
<sequence length="108" mass="12014">MKRTVIFARIYLREGEHIMRDLVKHLLATHEVAGLTVFQGMAGVGSDGRLHTASLVDLSLDLPLVVEFFDAPERVESALADIIERYDLHHVVTWPATARATAHRNEGA</sequence>
<dbReference type="InterPro" id="IPR003793">
    <property type="entry name" value="UPF0166"/>
</dbReference>
<protein>
    <submittedName>
        <fullName evidence="2">DUF190 domain-containing protein</fullName>
    </submittedName>
</protein>
<reference evidence="3" key="1">
    <citation type="submission" date="2019-12" db="EMBL/GenBank/DDBJ databases">
        <authorList>
            <person name="Awala S.I."/>
            <person name="Rhee S.K."/>
        </authorList>
    </citation>
    <scope>NUCLEOTIDE SEQUENCE [LARGE SCALE GENOMIC DNA]</scope>
    <source>
        <strain evidence="3">IM1</strain>
    </source>
</reference>
<dbReference type="SUPFAM" id="SSF54913">
    <property type="entry name" value="GlnB-like"/>
    <property type="match status" value="1"/>
</dbReference>
<dbReference type="AlphaFoldDB" id="A0A858Q7L2"/>
<dbReference type="Pfam" id="PF02641">
    <property type="entry name" value="DUF190"/>
    <property type="match status" value="1"/>
</dbReference>
<evidence type="ECO:0000313" key="2">
    <source>
        <dbReference type="EMBL" id="QJD29793.1"/>
    </source>
</evidence>
<dbReference type="PANTHER" id="PTHR35983:SF1">
    <property type="entry name" value="UPF0166 PROTEIN TM_0021"/>
    <property type="match status" value="1"/>
</dbReference>
<name>A0A858Q7L2_9GAMM</name>
<organism evidence="2 3">
    <name type="scientific">Methylococcus geothermalis</name>
    <dbReference type="NCBI Taxonomy" id="2681310"/>
    <lineage>
        <taxon>Bacteria</taxon>
        <taxon>Pseudomonadati</taxon>
        <taxon>Pseudomonadota</taxon>
        <taxon>Gammaproteobacteria</taxon>
        <taxon>Methylococcales</taxon>
        <taxon>Methylococcaceae</taxon>
        <taxon>Methylococcus</taxon>
    </lineage>
</organism>
<proteinExistence type="inferred from homology"/>
<dbReference type="PANTHER" id="PTHR35983">
    <property type="entry name" value="UPF0166 PROTEIN TM_0021"/>
    <property type="match status" value="1"/>
</dbReference>